<keyword evidence="6" id="KW-1185">Reference proteome</keyword>
<dbReference type="EMBL" id="CP072110">
    <property type="protein sequence ID" value="QTH64845.1"/>
    <property type="molecule type" value="Genomic_DNA"/>
</dbReference>
<sequence>MTLPAAFSCPLCSAPLSRIDNTLKCEQNHSFDYAKEGYVNLLPVQQKKSLQPGDDKDMVLARRAFLQTGAYEFLQQSLVDTIKKLSPQTLVDLGCGEGYYTDAIQVATSAQTYGIDISKAAVKYAAKRNKGVHYAVATNAHLPFTDQQIDVIANVFAPLVGEECQRILTDQGCIVSVAPGPDHLIELKKAIYSTPEQHTSPTPPVGFDVVEQQRINKTITLTTASAVSDLLTMTPFGWKISAPAKQNILANLPFSVTLDFVISQFKVVAKRADRS</sequence>
<dbReference type="RefSeq" id="WP_208832899.1">
    <property type="nucleotide sequence ID" value="NZ_CP072110.1"/>
</dbReference>
<accession>A0A975HJ14</accession>
<feature type="binding site" evidence="1">
    <location>
        <position position="25"/>
    </location>
    <ligand>
        <name>Zn(2+)</name>
        <dbReference type="ChEBI" id="CHEBI:29105"/>
    </ligand>
</feature>
<dbReference type="PANTHER" id="PTHR43460:SF1">
    <property type="entry name" value="METHYLTRANSFERASE TYPE 11 DOMAIN-CONTAINING PROTEIN"/>
    <property type="match status" value="1"/>
</dbReference>
<dbReference type="Gene3D" id="3.40.50.150">
    <property type="entry name" value="Vaccinia Virus protein VP39"/>
    <property type="match status" value="1"/>
</dbReference>
<dbReference type="PANTHER" id="PTHR43460">
    <property type="entry name" value="METHYLTRANSFERASE"/>
    <property type="match status" value="1"/>
</dbReference>
<dbReference type="Pfam" id="PF21302">
    <property type="entry name" value="Zn_ribbon_RlmA"/>
    <property type="match status" value="1"/>
</dbReference>
<evidence type="ECO:0000256" key="1">
    <source>
        <dbReference type="PIRSR" id="PIRSR018249-1"/>
    </source>
</evidence>
<dbReference type="CDD" id="cd02440">
    <property type="entry name" value="AdoMet_MTases"/>
    <property type="match status" value="1"/>
</dbReference>
<evidence type="ECO:0000256" key="2">
    <source>
        <dbReference type="PIRSR" id="PIRSR018249-2"/>
    </source>
</evidence>
<evidence type="ECO:0000259" key="3">
    <source>
        <dbReference type="Pfam" id="PF08241"/>
    </source>
</evidence>
<dbReference type="GO" id="GO:0008757">
    <property type="term" value="F:S-adenosylmethionine-dependent methyltransferase activity"/>
    <property type="evidence" value="ECO:0007669"/>
    <property type="project" value="InterPro"/>
</dbReference>
<dbReference type="InterPro" id="IPR013216">
    <property type="entry name" value="Methyltransf_11"/>
</dbReference>
<keyword evidence="1" id="KW-0862">Zinc</keyword>
<organism evidence="5 6">
    <name type="scientific">Psychrosphaera ytuae</name>
    <dbReference type="NCBI Taxonomy" id="2820710"/>
    <lineage>
        <taxon>Bacteria</taxon>
        <taxon>Pseudomonadati</taxon>
        <taxon>Pseudomonadota</taxon>
        <taxon>Gammaproteobacteria</taxon>
        <taxon>Alteromonadales</taxon>
        <taxon>Pseudoalteromonadaceae</taxon>
        <taxon>Psychrosphaera</taxon>
    </lineage>
</organism>
<reference evidence="5" key="1">
    <citation type="submission" date="2021-03" db="EMBL/GenBank/DDBJ databases">
        <title>Description of Psychrosphaera ytuae sp. nov. isolated from deep sea sediment of South China Sea.</title>
        <authorList>
            <person name="Zhang J."/>
            <person name="Xu X.-D."/>
        </authorList>
    </citation>
    <scope>NUCLEOTIDE SEQUENCE</scope>
    <source>
        <strain evidence="5">MTZ26</strain>
    </source>
</reference>
<evidence type="ECO:0000313" key="5">
    <source>
        <dbReference type="EMBL" id="QTH64845.1"/>
    </source>
</evidence>
<dbReference type="Proteomes" id="UP000682739">
    <property type="component" value="Chromosome"/>
</dbReference>
<dbReference type="Pfam" id="PF08241">
    <property type="entry name" value="Methyltransf_11"/>
    <property type="match status" value="1"/>
</dbReference>
<evidence type="ECO:0000259" key="4">
    <source>
        <dbReference type="Pfam" id="PF21302"/>
    </source>
</evidence>
<feature type="binding site" evidence="1">
    <location>
        <position position="12"/>
    </location>
    <ligand>
        <name>Zn(2+)</name>
        <dbReference type="ChEBI" id="CHEBI:29105"/>
    </ligand>
</feature>
<keyword evidence="5" id="KW-0808">Transferase</keyword>
<keyword evidence="5" id="KW-0489">Methyltransferase</keyword>
<protein>
    <submittedName>
        <fullName evidence="5">Methyltransferase domain-containing protein</fullName>
    </submittedName>
</protein>
<feature type="binding site" evidence="2">
    <location>
        <begin position="97"/>
        <end position="98"/>
    </location>
    <ligand>
        <name>S-adenosyl-L-methionine</name>
        <dbReference type="ChEBI" id="CHEBI:59789"/>
    </ligand>
</feature>
<dbReference type="InterPro" id="IPR016718">
    <property type="entry name" value="rRNA_m1G-MeTrfase_A_prd"/>
</dbReference>
<dbReference type="GO" id="GO:0032259">
    <property type="term" value="P:methylation"/>
    <property type="evidence" value="ECO:0007669"/>
    <property type="project" value="UniProtKB-KW"/>
</dbReference>
<dbReference type="GO" id="GO:0046872">
    <property type="term" value="F:metal ion binding"/>
    <property type="evidence" value="ECO:0007669"/>
    <property type="project" value="UniProtKB-KW"/>
</dbReference>
<keyword evidence="2" id="KW-0949">S-adenosyl-L-methionine</keyword>
<dbReference type="InterPro" id="IPR048647">
    <property type="entry name" value="RlmA_N"/>
</dbReference>
<feature type="domain" description="23S rRNA (guanine(745)-N(1))-methyltransferase N-terminal" evidence="4">
    <location>
        <begin position="7"/>
        <end position="49"/>
    </location>
</feature>
<keyword evidence="1" id="KW-0479">Metal-binding</keyword>
<dbReference type="InterPro" id="IPR029063">
    <property type="entry name" value="SAM-dependent_MTases_sf"/>
</dbReference>
<name>A0A975HJ14_9GAMM</name>
<dbReference type="PIRSF" id="PIRSF018249">
    <property type="entry name" value="MyrA_prd"/>
    <property type="match status" value="1"/>
</dbReference>
<feature type="binding site" evidence="1">
    <location>
        <position position="9"/>
    </location>
    <ligand>
        <name>Zn(2+)</name>
        <dbReference type="ChEBI" id="CHEBI:29105"/>
    </ligand>
</feature>
<gene>
    <name evidence="5" type="ORF">J1N51_05155</name>
</gene>
<dbReference type="SUPFAM" id="SSF53335">
    <property type="entry name" value="S-adenosyl-L-methionine-dependent methyltransferases"/>
    <property type="match status" value="1"/>
</dbReference>
<dbReference type="AlphaFoldDB" id="A0A975HJ14"/>
<feature type="binding site" evidence="1">
    <location>
        <position position="29"/>
    </location>
    <ligand>
        <name>Zn(2+)</name>
        <dbReference type="ChEBI" id="CHEBI:29105"/>
    </ligand>
</feature>
<feature type="domain" description="Methyltransferase type 11" evidence="3">
    <location>
        <begin position="91"/>
        <end position="156"/>
    </location>
</feature>
<evidence type="ECO:0000313" key="6">
    <source>
        <dbReference type="Proteomes" id="UP000682739"/>
    </source>
</evidence>
<feature type="binding site" evidence="2">
    <location>
        <position position="71"/>
    </location>
    <ligand>
        <name>S-adenosyl-L-methionine</name>
        <dbReference type="ChEBI" id="CHEBI:59789"/>
    </ligand>
</feature>
<feature type="binding site" evidence="2">
    <location>
        <position position="183"/>
    </location>
    <ligand>
        <name>S-adenosyl-L-methionine</name>
        <dbReference type="ChEBI" id="CHEBI:59789"/>
    </ligand>
</feature>
<dbReference type="InterPro" id="IPR052939">
    <property type="entry name" value="23S_rRNA_MeTrnsfrase_RlmA"/>
</dbReference>
<dbReference type="KEGG" id="psym:J1N51_05155"/>
<proteinExistence type="predicted"/>